<comment type="subcellular location">
    <subcellularLocation>
        <location evidence="1">Membrane</location>
    </subcellularLocation>
</comment>
<dbReference type="OrthoDB" id="8856247at2759"/>
<feature type="transmembrane region" description="Helical" evidence="5">
    <location>
        <begin position="76"/>
        <end position="102"/>
    </location>
</feature>
<feature type="transmembrane region" description="Helical" evidence="5">
    <location>
        <begin position="171"/>
        <end position="194"/>
    </location>
</feature>
<feature type="domain" description="G-protein coupled receptors family 1 profile" evidence="6">
    <location>
        <begin position="18"/>
        <end position="272"/>
    </location>
</feature>
<dbReference type="GO" id="GO:0016020">
    <property type="term" value="C:membrane"/>
    <property type="evidence" value="ECO:0007669"/>
    <property type="project" value="UniProtKB-SubCell"/>
</dbReference>
<dbReference type="InterPro" id="IPR017452">
    <property type="entry name" value="GPCR_Rhodpsn_7TM"/>
</dbReference>
<evidence type="ECO:0000313" key="7">
    <source>
        <dbReference type="EMBL" id="KAG8445429.1"/>
    </source>
</evidence>
<feature type="transmembrane region" description="Helical" evidence="5">
    <location>
        <begin position="252"/>
        <end position="273"/>
    </location>
</feature>
<evidence type="ECO:0000256" key="3">
    <source>
        <dbReference type="ARBA" id="ARBA00022989"/>
    </source>
</evidence>
<dbReference type="PROSITE" id="PS50262">
    <property type="entry name" value="G_PROTEIN_RECEP_F1_2"/>
    <property type="match status" value="1"/>
</dbReference>
<keyword evidence="8" id="KW-1185">Reference proteome</keyword>
<name>A0A8T2JJS9_9PIPI</name>
<evidence type="ECO:0000256" key="1">
    <source>
        <dbReference type="ARBA" id="ARBA00004370"/>
    </source>
</evidence>
<dbReference type="Proteomes" id="UP000812440">
    <property type="component" value="Chromosome 5"/>
</dbReference>
<feature type="transmembrane region" description="Helical" evidence="5">
    <location>
        <begin position="122"/>
        <end position="141"/>
    </location>
</feature>
<dbReference type="PANTHER" id="PTHR26451">
    <property type="entry name" value="G_PROTEIN_RECEP_F1_2 DOMAIN-CONTAINING PROTEIN"/>
    <property type="match status" value="1"/>
</dbReference>
<feature type="transmembrane region" description="Helical" evidence="5">
    <location>
        <begin position="215"/>
        <end position="240"/>
    </location>
</feature>
<protein>
    <recommendedName>
        <fullName evidence="6">G-protein coupled receptors family 1 profile domain-containing protein</fullName>
    </recommendedName>
</protein>
<keyword evidence="3 5" id="KW-1133">Transmembrane helix</keyword>
<dbReference type="GO" id="GO:0004930">
    <property type="term" value="F:G protein-coupled receptor activity"/>
    <property type="evidence" value="ECO:0007669"/>
    <property type="project" value="InterPro"/>
</dbReference>
<comment type="caution">
    <text evidence="7">The sequence shown here is derived from an EMBL/GenBank/DDBJ whole genome shotgun (WGS) entry which is preliminary data.</text>
</comment>
<dbReference type="Gene3D" id="1.20.1070.10">
    <property type="entry name" value="Rhodopsin 7-helix transmembrane proteins"/>
    <property type="match status" value="1"/>
</dbReference>
<evidence type="ECO:0000256" key="2">
    <source>
        <dbReference type="ARBA" id="ARBA00022692"/>
    </source>
</evidence>
<feature type="transmembrane region" description="Helical" evidence="5">
    <location>
        <begin position="42"/>
        <end position="64"/>
    </location>
</feature>
<sequence>MKLFLIPAVTCFLAATFATVAVLLTILSTLSLRRETRFILMGNALLSDLMYLFIYTTAGICNMFNMKISRGICGLILFFLSVTYSGGVFTSALMVVDTYVAILWPLHYSSVFRPSRTKKLILFLWLISSFFSSVLFIVLHFTQKERPCQPDSCSLSLIFVMTLHAEEAIRLFHISCISAFLLCFSSITCCYFFLCYKTRQNGVWKSVSSRAGVTFMMHHFILLSYFCPLLLLLAESVLYITKDIDFRTCMLLTMTICDVLILLPKGISPYLYAFRYREIYNSLLLFCKFKQDILVSPGNRFTLSGDV</sequence>
<evidence type="ECO:0000256" key="4">
    <source>
        <dbReference type="ARBA" id="ARBA00023136"/>
    </source>
</evidence>
<keyword evidence="2 5" id="KW-0812">Transmembrane</keyword>
<dbReference type="Pfam" id="PF00001">
    <property type="entry name" value="7tm_1"/>
    <property type="match status" value="1"/>
</dbReference>
<gene>
    <name evidence="7" type="ORF">GDO86_010272</name>
</gene>
<organism evidence="7 8">
    <name type="scientific">Hymenochirus boettgeri</name>
    <name type="common">Congo dwarf clawed frog</name>
    <dbReference type="NCBI Taxonomy" id="247094"/>
    <lineage>
        <taxon>Eukaryota</taxon>
        <taxon>Metazoa</taxon>
        <taxon>Chordata</taxon>
        <taxon>Craniata</taxon>
        <taxon>Vertebrata</taxon>
        <taxon>Euteleostomi</taxon>
        <taxon>Amphibia</taxon>
        <taxon>Batrachia</taxon>
        <taxon>Anura</taxon>
        <taxon>Pipoidea</taxon>
        <taxon>Pipidae</taxon>
        <taxon>Pipinae</taxon>
        <taxon>Hymenochirus</taxon>
    </lineage>
</organism>
<dbReference type="CDD" id="cd00637">
    <property type="entry name" value="7tm_classA_rhodopsin-like"/>
    <property type="match status" value="1"/>
</dbReference>
<keyword evidence="4 5" id="KW-0472">Membrane</keyword>
<proteinExistence type="predicted"/>
<dbReference type="InterPro" id="IPR000276">
    <property type="entry name" value="GPCR_Rhodpsn"/>
</dbReference>
<dbReference type="InterPro" id="IPR052921">
    <property type="entry name" value="GPCR1_Superfamily_Member"/>
</dbReference>
<dbReference type="AlphaFoldDB" id="A0A8T2JJS9"/>
<dbReference type="GO" id="GO:0004984">
    <property type="term" value="F:olfactory receptor activity"/>
    <property type="evidence" value="ECO:0007669"/>
    <property type="project" value="TreeGrafter"/>
</dbReference>
<reference evidence="7" key="1">
    <citation type="thesis" date="2020" institute="ProQuest LLC" country="789 East Eisenhower Parkway, Ann Arbor, MI, USA">
        <title>Comparative Genomics and Chromosome Evolution.</title>
        <authorList>
            <person name="Mudd A.B."/>
        </authorList>
    </citation>
    <scope>NUCLEOTIDE SEQUENCE</scope>
    <source>
        <strain evidence="7">Female2</strain>
        <tissue evidence="7">Blood</tissue>
    </source>
</reference>
<evidence type="ECO:0000313" key="8">
    <source>
        <dbReference type="Proteomes" id="UP000812440"/>
    </source>
</evidence>
<evidence type="ECO:0000259" key="6">
    <source>
        <dbReference type="PROSITE" id="PS50262"/>
    </source>
</evidence>
<dbReference type="PANTHER" id="PTHR26451:SF928">
    <property type="entry name" value="G-PROTEIN COUPLED RECEPTOR 148-RELATED"/>
    <property type="match status" value="1"/>
</dbReference>
<dbReference type="EMBL" id="JAACNH010000004">
    <property type="protein sequence ID" value="KAG8445429.1"/>
    <property type="molecule type" value="Genomic_DNA"/>
</dbReference>
<accession>A0A8T2JJS9</accession>
<dbReference type="SUPFAM" id="SSF81321">
    <property type="entry name" value="Family A G protein-coupled receptor-like"/>
    <property type="match status" value="1"/>
</dbReference>
<evidence type="ECO:0000256" key="5">
    <source>
        <dbReference type="SAM" id="Phobius"/>
    </source>
</evidence>
<dbReference type="GO" id="GO:0005549">
    <property type="term" value="F:odorant binding"/>
    <property type="evidence" value="ECO:0007669"/>
    <property type="project" value="TreeGrafter"/>
</dbReference>